<dbReference type="InterPro" id="IPR000073">
    <property type="entry name" value="AB_hydrolase_1"/>
</dbReference>
<sequence>MHSAQVAPDGSRIRWVEIPGAQPARVYIHGLGASSAPYYAEAVAHPALSGHRSLLIDMLGFGISDRPADAPYTLEMHADVLARALDQAAVSDADVVAHSMGGAVAVILAARHPQLVSRLVLVDPALDPVHPLPSTKRPGSSGIGVYHTEEEFLDHGWGETLEFVGPEWAATMRLAGPQALYRSAMNLLRGTMPMVREHLDKLTIPRTLLYPAADGPRFDADRLAASGVEVVAIPNCGHNIMIDNVEGFALAVKAARTGRSAGPRALDGGQRFADRTT</sequence>
<dbReference type="PANTHER" id="PTHR43798:SF33">
    <property type="entry name" value="HYDROLASE, PUTATIVE (AFU_ORTHOLOGUE AFUA_2G14860)-RELATED"/>
    <property type="match status" value="1"/>
</dbReference>
<dbReference type="InterPro" id="IPR050266">
    <property type="entry name" value="AB_hydrolase_sf"/>
</dbReference>
<reference evidence="2 3" key="1">
    <citation type="submission" date="2019-02" db="EMBL/GenBank/DDBJ databases">
        <title>Sequencing the genomes of 1000 actinobacteria strains.</title>
        <authorList>
            <person name="Klenk H.-P."/>
        </authorList>
    </citation>
    <scope>NUCLEOTIDE SEQUENCE [LARGE SCALE GENOMIC DNA]</scope>
    <source>
        <strain evidence="2 3">DSM 45612</strain>
    </source>
</reference>
<accession>A0A4Q8BF04</accession>
<comment type="caution">
    <text evidence="2">The sequence shown here is derived from an EMBL/GenBank/DDBJ whole genome shotgun (WGS) entry which is preliminary data.</text>
</comment>
<evidence type="ECO:0000259" key="1">
    <source>
        <dbReference type="Pfam" id="PF00561"/>
    </source>
</evidence>
<dbReference type="OrthoDB" id="63519at2"/>
<dbReference type="GO" id="GO:0016020">
    <property type="term" value="C:membrane"/>
    <property type="evidence" value="ECO:0007669"/>
    <property type="project" value="TreeGrafter"/>
</dbReference>
<dbReference type="Pfam" id="PF00561">
    <property type="entry name" value="Abhydrolase_1"/>
    <property type="match status" value="1"/>
</dbReference>
<keyword evidence="3" id="KW-1185">Reference proteome</keyword>
<dbReference type="Proteomes" id="UP000294114">
    <property type="component" value="Unassembled WGS sequence"/>
</dbReference>
<organism evidence="2 3">
    <name type="scientific">Micromonospora kangleipakensis</name>
    <dbReference type="NCBI Taxonomy" id="1077942"/>
    <lineage>
        <taxon>Bacteria</taxon>
        <taxon>Bacillati</taxon>
        <taxon>Actinomycetota</taxon>
        <taxon>Actinomycetes</taxon>
        <taxon>Micromonosporales</taxon>
        <taxon>Micromonosporaceae</taxon>
        <taxon>Micromonospora</taxon>
    </lineage>
</organism>
<evidence type="ECO:0000313" key="2">
    <source>
        <dbReference type="EMBL" id="RZU76298.1"/>
    </source>
</evidence>
<dbReference type="Gene3D" id="3.40.50.1820">
    <property type="entry name" value="alpha/beta hydrolase"/>
    <property type="match status" value="1"/>
</dbReference>
<dbReference type="AlphaFoldDB" id="A0A4Q8BF04"/>
<evidence type="ECO:0000313" key="3">
    <source>
        <dbReference type="Proteomes" id="UP000294114"/>
    </source>
</evidence>
<dbReference type="EMBL" id="SHLD01000001">
    <property type="protein sequence ID" value="RZU76298.1"/>
    <property type="molecule type" value="Genomic_DNA"/>
</dbReference>
<dbReference type="PRINTS" id="PR00111">
    <property type="entry name" value="ABHYDROLASE"/>
</dbReference>
<proteinExistence type="predicted"/>
<feature type="domain" description="AB hydrolase-1" evidence="1">
    <location>
        <begin position="26"/>
        <end position="138"/>
    </location>
</feature>
<gene>
    <name evidence="2" type="ORF">EV384_4935</name>
</gene>
<dbReference type="SUPFAM" id="SSF53474">
    <property type="entry name" value="alpha/beta-Hydrolases"/>
    <property type="match status" value="1"/>
</dbReference>
<dbReference type="InterPro" id="IPR029058">
    <property type="entry name" value="AB_hydrolase_fold"/>
</dbReference>
<name>A0A4Q8BF04_9ACTN</name>
<protein>
    <submittedName>
        <fullName evidence="2">Pimeloyl-ACP methyl ester carboxylesterase</fullName>
    </submittedName>
</protein>
<dbReference type="PANTHER" id="PTHR43798">
    <property type="entry name" value="MONOACYLGLYCEROL LIPASE"/>
    <property type="match status" value="1"/>
</dbReference>
<dbReference type="GO" id="GO:0003824">
    <property type="term" value="F:catalytic activity"/>
    <property type="evidence" value="ECO:0007669"/>
    <property type="project" value="UniProtKB-ARBA"/>
</dbReference>